<dbReference type="HOGENOM" id="CLU_1928246_0_0_1"/>
<dbReference type="GeneID" id="22588353"/>
<feature type="compositionally biased region" description="Basic and acidic residues" evidence="1">
    <location>
        <begin position="30"/>
        <end position="39"/>
    </location>
</feature>
<dbReference type="AlphaFoldDB" id="A0A0A0HVH5"/>
<dbReference type="OrthoDB" id="10510223at2759"/>
<name>A0A0A0HVH5_PARBD</name>
<evidence type="ECO:0000313" key="3">
    <source>
        <dbReference type="Proteomes" id="UP000001628"/>
    </source>
</evidence>
<dbReference type="RefSeq" id="XP_010763828.1">
    <property type="nucleotide sequence ID" value="XM_010765526.1"/>
</dbReference>
<organism evidence="2 3">
    <name type="scientific">Paracoccidioides brasiliensis (strain Pb18)</name>
    <dbReference type="NCBI Taxonomy" id="502780"/>
    <lineage>
        <taxon>Eukaryota</taxon>
        <taxon>Fungi</taxon>
        <taxon>Dikarya</taxon>
        <taxon>Ascomycota</taxon>
        <taxon>Pezizomycotina</taxon>
        <taxon>Eurotiomycetes</taxon>
        <taxon>Eurotiomycetidae</taxon>
        <taxon>Onygenales</taxon>
        <taxon>Ajellomycetaceae</taxon>
        <taxon>Paracoccidioides</taxon>
    </lineage>
</organism>
<evidence type="ECO:0000313" key="2">
    <source>
        <dbReference type="EMBL" id="KGM91435.1"/>
    </source>
</evidence>
<gene>
    <name evidence="2" type="ORF">PADG_12456</name>
</gene>
<dbReference type="VEuPathDB" id="FungiDB:PADG_12456"/>
<protein>
    <submittedName>
        <fullName evidence="2">Uncharacterized protein</fullName>
    </submittedName>
</protein>
<keyword evidence="3" id="KW-1185">Reference proteome</keyword>
<reference evidence="2 3" key="1">
    <citation type="journal article" date="2011" name="PLoS Genet.">
        <title>Comparative genomic analysis of human fungal pathogens causing paracoccidioidomycosis.</title>
        <authorList>
            <person name="Desjardins C.A."/>
            <person name="Champion M.D."/>
            <person name="Holder J.W."/>
            <person name="Muszewska A."/>
            <person name="Goldberg J."/>
            <person name="Bailao A.M."/>
            <person name="Brigido M.M."/>
            <person name="Ferreira M.E."/>
            <person name="Garcia A.M."/>
            <person name="Grynberg M."/>
            <person name="Gujja S."/>
            <person name="Heiman D.I."/>
            <person name="Henn M.R."/>
            <person name="Kodira C.D."/>
            <person name="Leon-Narvaez H."/>
            <person name="Longo L.V."/>
            <person name="Ma L.J."/>
            <person name="Malavazi I."/>
            <person name="Matsuo A.L."/>
            <person name="Morais F.V."/>
            <person name="Pereira M."/>
            <person name="Rodriguez-Brito S."/>
            <person name="Sakthikumar S."/>
            <person name="Salem-Izacc S.M."/>
            <person name="Sykes S.M."/>
            <person name="Teixeira M.M."/>
            <person name="Vallejo M.C."/>
            <person name="Walter M.E."/>
            <person name="Yandava C."/>
            <person name="Young S."/>
            <person name="Zeng Q."/>
            <person name="Zucker J."/>
            <person name="Felipe M.S."/>
            <person name="Goldman G.H."/>
            <person name="Haas B.J."/>
            <person name="McEwen J.G."/>
            <person name="Nino-Vega G."/>
            <person name="Puccia R."/>
            <person name="San-Blas G."/>
            <person name="Soares C.M."/>
            <person name="Birren B.W."/>
            <person name="Cuomo C.A."/>
        </authorList>
    </citation>
    <scope>NUCLEOTIDE SEQUENCE [LARGE SCALE GENOMIC DNA]</scope>
    <source>
        <strain evidence="2 3">Pb18</strain>
    </source>
</reference>
<proteinExistence type="predicted"/>
<feature type="region of interest" description="Disordered" evidence="1">
    <location>
        <begin position="108"/>
        <end position="131"/>
    </location>
</feature>
<feature type="region of interest" description="Disordered" evidence="1">
    <location>
        <begin position="1"/>
        <end position="39"/>
    </location>
</feature>
<sequence length="131" mass="15258">MDLPRSLARSARERLTPIPEEDPSQGSLKNQERKGERKIKITAGELTRYAMLTMEGYIEKSGEKTGGATTEKEPRPRFRNVAPIRIEAGLEAIPFEGRIEYWVREERQKRNWEQDQMTGVDDDNKRFKHRA</sequence>
<dbReference type="EMBL" id="KN275974">
    <property type="protein sequence ID" value="KGM91435.1"/>
    <property type="molecule type" value="Genomic_DNA"/>
</dbReference>
<dbReference type="Proteomes" id="UP000001628">
    <property type="component" value="Unassembled WGS sequence"/>
</dbReference>
<dbReference type="KEGG" id="pbn:PADG_12456"/>
<accession>A0A0A0HVH5</accession>
<evidence type="ECO:0000256" key="1">
    <source>
        <dbReference type="SAM" id="MobiDB-lite"/>
    </source>
</evidence>
<dbReference type="InParanoid" id="A0A0A0HVH5"/>